<dbReference type="EMBL" id="CP114767">
    <property type="protein sequence ID" value="WBA43737.1"/>
    <property type="molecule type" value="Genomic_DNA"/>
</dbReference>
<keyword evidence="2" id="KW-0449">Lipoprotein</keyword>
<keyword evidence="3" id="KW-1185">Reference proteome</keyword>
<dbReference type="Pfam" id="PF09619">
    <property type="entry name" value="YscW"/>
    <property type="match status" value="1"/>
</dbReference>
<evidence type="ECO:0000256" key="1">
    <source>
        <dbReference type="SAM" id="SignalP"/>
    </source>
</evidence>
<accession>A0ABY7LUX7</accession>
<dbReference type="PROSITE" id="PS51257">
    <property type="entry name" value="PROKAR_LIPOPROTEIN"/>
    <property type="match status" value="1"/>
</dbReference>
<evidence type="ECO:0000313" key="3">
    <source>
        <dbReference type="Proteomes" id="UP001211005"/>
    </source>
</evidence>
<proteinExistence type="predicted"/>
<dbReference type="PANTHER" id="PTHR38013:SF1">
    <property type="entry name" value="GLYCOPROTEIN_POLYSACCHARIDE METABOLISM"/>
    <property type="match status" value="1"/>
</dbReference>
<organism evidence="2 3">
    <name type="scientific">Hymenobacter canadensis</name>
    <dbReference type="NCBI Taxonomy" id="2999067"/>
    <lineage>
        <taxon>Bacteria</taxon>
        <taxon>Pseudomonadati</taxon>
        <taxon>Bacteroidota</taxon>
        <taxon>Cytophagia</taxon>
        <taxon>Cytophagales</taxon>
        <taxon>Hymenobacteraceae</taxon>
        <taxon>Hymenobacter</taxon>
    </lineage>
</organism>
<keyword evidence="1" id="KW-0732">Signal</keyword>
<feature type="chain" id="PRO_5045740513" evidence="1">
    <location>
        <begin position="17"/>
        <end position="150"/>
    </location>
</feature>
<dbReference type="InterPro" id="IPR039366">
    <property type="entry name" value="Pilotin"/>
</dbReference>
<dbReference type="InterPro" id="IPR053196">
    <property type="entry name" value="Lipoprotein_YbaY-like"/>
</dbReference>
<evidence type="ECO:0000313" key="2">
    <source>
        <dbReference type="EMBL" id="WBA43737.1"/>
    </source>
</evidence>
<dbReference type="RefSeq" id="WP_269561774.1">
    <property type="nucleotide sequence ID" value="NZ_CP114767.1"/>
</dbReference>
<name>A0ABY7LUX7_9BACT</name>
<dbReference type="Proteomes" id="UP001211005">
    <property type="component" value="Chromosome"/>
</dbReference>
<gene>
    <name evidence="2" type="ORF">O3303_09235</name>
</gene>
<feature type="signal peptide" evidence="1">
    <location>
        <begin position="1"/>
        <end position="16"/>
    </location>
</feature>
<reference evidence="2 3" key="1">
    <citation type="submission" date="2022-12" db="EMBL/GenBank/DDBJ databases">
        <title>Hymenobacter canadensis sp. nov. isolated from lake water of the Cambridge Bay, Canada.</title>
        <authorList>
            <person name="Kim W.H."/>
            <person name="Lee Y.M."/>
        </authorList>
    </citation>
    <scope>NUCLEOTIDE SEQUENCE [LARGE SCALE GENOMIC DNA]</scope>
    <source>
        <strain evidence="2 3">PAMC 29467</strain>
    </source>
</reference>
<protein>
    <submittedName>
        <fullName evidence="2">YbaY family lipoprotein</fullName>
    </submittedName>
</protein>
<dbReference type="PANTHER" id="PTHR38013">
    <property type="entry name" value="GLYCOPROTEIN/POLYSACCHARIDE METABOLISM"/>
    <property type="match status" value="1"/>
</dbReference>
<sequence length="150" mass="16273">MLFRLLPALGASLLFAACTTSPSATGNSPGAEALQPMKMPRDTITGTLTYRERMALPAAAVVQVQLLDVSRQDVAATVIDSVTVQLNGEQVPLPFTLTYDPGRIQESNTYVMQARIRANGQLLFLSDVAYPVITRGNPRQVQMLLRRAGK</sequence>